<feature type="compositionally biased region" description="Low complexity" evidence="3">
    <location>
        <begin position="229"/>
        <end position="251"/>
    </location>
</feature>
<feature type="region of interest" description="Disordered" evidence="3">
    <location>
        <begin position="185"/>
        <end position="251"/>
    </location>
</feature>
<dbReference type="EMBL" id="CAXLJM020000062">
    <property type="protein sequence ID" value="CAL8120149.1"/>
    <property type="molecule type" value="Genomic_DNA"/>
</dbReference>
<dbReference type="SMART" id="SM00731">
    <property type="entry name" value="SprT"/>
    <property type="match status" value="1"/>
</dbReference>
<dbReference type="PANTHER" id="PTHR21220:SF0">
    <property type="entry name" value="DNA-DEPENDENT METALLOPROTEASE SPRTN"/>
    <property type="match status" value="1"/>
</dbReference>
<dbReference type="InterPro" id="IPR044245">
    <property type="entry name" value="Spartan"/>
</dbReference>
<organism evidence="5 6">
    <name type="scientific">Orchesella dallaii</name>
    <dbReference type="NCBI Taxonomy" id="48710"/>
    <lineage>
        <taxon>Eukaryota</taxon>
        <taxon>Metazoa</taxon>
        <taxon>Ecdysozoa</taxon>
        <taxon>Arthropoda</taxon>
        <taxon>Hexapoda</taxon>
        <taxon>Collembola</taxon>
        <taxon>Entomobryomorpha</taxon>
        <taxon>Entomobryoidea</taxon>
        <taxon>Orchesellidae</taxon>
        <taxon>Orchesellinae</taxon>
        <taxon>Orchesella</taxon>
    </lineage>
</organism>
<dbReference type="PANTHER" id="PTHR21220">
    <property type="entry name" value="DNA-DEPENDENT METALLOPROTEASE SPRTN"/>
    <property type="match status" value="1"/>
</dbReference>
<dbReference type="InterPro" id="IPR006640">
    <property type="entry name" value="SprT-like_domain"/>
</dbReference>
<feature type="compositionally biased region" description="Basic and acidic residues" evidence="3">
    <location>
        <begin position="336"/>
        <end position="350"/>
    </location>
</feature>
<evidence type="ECO:0000256" key="2">
    <source>
        <dbReference type="ARBA" id="ARBA00023242"/>
    </source>
</evidence>
<dbReference type="Proteomes" id="UP001642540">
    <property type="component" value="Unassembled WGS sequence"/>
</dbReference>
<evidence type="ECO:0000256" key="3">
    <source>
        <dbReference type="SAM" id="MobiDB-lite"/>
    </source>
</evidence>
<evidence type="ECO:0000259" key="4">
    <source>
        <dbReference type="SMART" id="SM00731"/>
    </source>
</evidence>
<keyword evidence="2" id="KW-0539">Nucleus</keyword>
<comment type="subcellular location">
    <subcellularLocation>
        <location evidence="1">Nucleus</location>
    </subcellularLocation>
</comment>
<feature type="compositionally biased region" description="Basic and acidic residues" evidence="3">
    <location>
        <begin position="204"/>
        <end position="215"/>
    </location>
</feature>
<feature type="domain" description="SprT-like" evidence="4">
    <location>
        <begin position="20"/>
        <end position="189"/>
    </location>
</feature>
<keyword evidence="6" id="KW-1185">Reference proteome</keyword>
<dbReference type="Pfam" id="PF10263">
    <property type="entry name" value="SprT-like"/>
    <property type="match status" value="1"/>
</dbReference>
<evidence type="ECO:0000313" key="6">
    <source>
        <dbReference type="Proteomes" id="UP001642540"/>
    </source>
</evidence>
<sequence length="368" mass="41678">MAVSKYSIVDESWELVDPNPDIFLLFSQFNEEYFWGKLGSVYVKWSPRMTLCAGLCRYHGRNKECSIHLSKPLLSLRPRKDLVETLLHEMIHAYLFVAENNRERESHGPNFHEHMYRINRLTGTKITVYHTFNDEVDYFKTHWWKCDGPCQRRPPYYGMVKRSMNRAPGPNDFWFKDHQQNCGGKYIKVKEPSPKKTAKRKKEGKGESERVEGAKKITNYFTPTSPPKSQSSENIPSSSSTMPSTSSQINSVDPFAGRGFVLGAIGNSTASKSTSQLLNIGGACASAGTTKAGGTSSGSGSQPARRGEHPLFAKWFQNYKDQTTTRKPALVSTVTKQEEKPSFKENRYEPPFDPAPYFDADIEVIYLD</sequence>
<evidence type="ECO:0000256" key="1">
    <source>
        <dbReference type="ARBA" id="ARBA00004123"/>
    </source>
</evidence>
<evidence type="ECO:0000313" key="5">
    <source>
        <dbReference type="EMBL" id="CAL8120149.1"/>
    </source>
</evidence>
<gene>
    <name evidence="5" type="ORF">ODALV1_LOCUS18874</name>
</gene>
<name>A0ABP1RC00_9HEXA</name>
<protein>
    <recommendedName>
        <fullName evidence="4">SprT-like domain-containing protein</fullName>
    </recommendedName>
</protein>
<dbReference type="InterPro" id="IPR055220">
    <property type="entry name" value="SPRTN_ZBD"/>
</dbReference>
<comment type="caution">
    <text evidence="5">The sequence shown here is derived from an EMBL/GenBank/DDBJ whole genome shotgun (WGS) entry which is preliminary data.</text>
</comment>
<reference evidence="5 6" key="1">
    <citation type="submission" date="2024-08" db="EMBL/GenBank/DDBJ databases">
        <authorList>
            <person name="Cucini C."/>
            <person name="Frati F."/>
        </authorList>
    </citation>
    <scope>NUCLEOTIDE SEQUENCE [LARGE SCALE GENOMIC DNA]</scope>
</reference>
<dbReference type="Pfam" id="PF22934">
    <property type="entry name" value="SPRTN_ZBD"/>
    <property type="match status" value="1"/>
</dbReference>
<proteinExistence type="predicted"/>
<accession>A0ABP1RC00</accession>
<feature type="region of interest" description="Disordered" evidence="3">
    <location>
        <begin position="332"/>
        <end position="355"/>
    </location>
</feature>